<feature type="region of interest" description="Disordered" evidence="9">
    <location>
        <begin position="119"/>
        <end position="156"/>
    </location>
</feature>
<feature type="compositionally biased region" description="Polar residues" evidence="9">
    <location>
        <begin position="366"/>
        <end position="379"/>
    </location>
</feature>
<proteinExistence type="inferred from homology"/>
<dbReference type="GO" id="GO:0050982">
    <property type="term" value="P:detection of mechanical stimulus"/>
    <property type="evidence" value="ECO:0007669"/>
    <property type="project" value="TreeGrafter"/>
</dbReference>
<dbReference type="Proteomes" id="UP000243975">
    <property type="component" value="Unassembled WGS sequence"/>
</dbReference>
<dbReference type="PANTHER" id="PTHR31618:SF7">
    <property type="entry name" value="MECHANOSENSITIVE ION CHANNEL PROTEIN"/>
    <property type="match status" value="1"/>
</dbReference>
<evidence type="ECO:0000256" key="9">
    <source>
        <dbReference type="SAM" id="MobiDB-lite"/>
    </source>
</evidence>
<dbReference type="FunFam" id="2.30.30.60:FF:000003">
    <property type="entry name" value="Predicted mechanosensitive ion channel"/>
    <property type="match status" value="1"/>
</dbReference>
<keyword evidence="6" id="KW-0406">Ion transport</keyword>
<evidence type="ECO:0000256" key="3">
    <source>
        <dbReference type="ARBA" id="ARBA00022448"/>
    </source>
</evidence>
<dbReference type="InterPro" id="IPR010920">
    <property type="entry name" value="LSM_dom_sf"/>
</dbReference>
<keyword evidence="8" id="KW-0407">Ion channel</keyword>
<comment type="subcellular location">
    <subcellularLocation>
        <location evidence="1">Membrane</location>
        <topology evidence="1">Multi-pass membrane protein</topology>
    </subcellularLocation>
</comment>
<evidence type="ECO:0000259" key="11">
    <source>
        <dbReference type="Pfam" id="PF00924"/>
    </source>
</evidence>
<feature type="transmembrane region" description="Helical" evidence="10">
    <location>
        <begin position="187"/>
        <end position="209"/>
    </location>
</feature>
<dbReference type="Pfam" id="PF00924">
    <property type="entry name" value="MS_channel_2nd"/>
    <property type="match status" value="1"/>
</dbReference>
<gene>
    <name evidence="12" type="ORF">Ccrd_003940</name>
</gene>
<feature type="compositionally biased region" description="Polar residues" evidence="9">
    <location>
        <begin position="128"/>
        <end position="143"/>
    </location>
</feature>
<name>A0A118JVG3_CYNCS</name>
<dbReference type="PANTHER" id="PTHR31618">
    <property type="entry name" value="MECHANOSENSITIVE ION CHANNEL PROTEIN 5"/>
    <property type="match status" value="1"/>
</dbReference>
<feature type="region of interest" description="Disordered" evidence="9">
    <location>
        <begin position="362"/>
        <end position="391"/>
    </location>
</feature>
<feature type="transmembrane region" description="Helical" evidence="10">
    <location>
        <begin position="271"/>
        <end position="292"/>
    </location>
</feature>
<protein>
    <submittedName>
        <fullName evidence="12">Like-Sm (LSM) domain-containing protein</fullName>
    </submittedName>
</protein>
<evidence type="ECO:0000256" key="5">
    <source>
        <dbReference type="ARBA" id="ARBA00022989"/>
    </source>
</evidence>
<dbReference type="AlphaFoldDB" id="A0A118JVG3"/>
<keyword evidence="13" id="KW-1185">Reference proteome</keyword>
<organism evidence="12 13">
    <name type="scientific">Cynara cardunculus var. scolymus</name>
    <name type="common">Globe artichoke</name>
    <name type="synonym">Cynara scolymus</name>
    <dbReference type="NCBI Taxonomy" id="59895"/>
    <lineage>
        <taxon>Eukaryota</taxon>
        <taxon>Viridiplantae</taxon>
        <taxon>Streptophyta</taxon>
        <taxon>Embryophyta</taxon>
        <taxon>Tracheophyta</taxon>
        <taxon>Spermatophyta</taxon>
        <taxon>Magnoliopsida</taxon>
        <taxon>eudicotyledons</taxon>
        <taxon>Gunneridae</taxon>
        <taxon>Pentapetalae</taxon>
        <taxon>asterids</taxon>
        <taxon>campanulids</taxon>
        <taxon>Asterales</taxon>
        <taxon>Asteraceae</taxon>
        <taxon>Carduoideae</taxon>
        <taxon>Cardueae</taxon>
        <taxon>Carduinae</taxon>
        <taxon>Cynara</taxon>
    </lineage>
</organism>
<sequence>MERESDGDEVIVVIPGAEEKSSSSDPNEEIEKVGSGSSSFSKFLPIDPPPAAIQLVQLNQDAGLRSRKNVPSVPSSSVVEIPKINPLPSQINEDPVNRIPLAQSPYPKAKSRLVEPAVPSNWKMGNDKVSTTASPSQKTQTPKVSPPITPRTPLIVTPKEEDDDEDVYYTNALQANQKGKPPKKFKVLFLLEFSLLLCITIVLILSRTVDKMTSWEIWRLLLWRWCVLVLAIFCGRLCSEWFTDAIVFLIERKFLLKKKVLYFVYSLQKSVRVFIWLGLILLTWGLLINHGVQRTRDTTKVLNYITRGIASTLVGAGAWILKTLFVKILASSFHVTVFFDRIQESIFHQYVLQTLSGPPLMEDSENMSGSHSTTRQLSFKSGTKNGGEKKKEKVINVQKLKKMKREKVSAWTMRGLIKVIRKSGFSTLSDALDASEDAAEQDEQKDGTITSEWEAQNAGYTIFTNVAKHGHKYIEEDDLLRFMDEDDVKKVFSLFQGAVETGKIKRKPFSNWVVNVYKERKFLALSLNDTKTAIEELNKLVSGLTVIVLIIVWLLLMGLATTELLLFISSQLLLGVFMFGTSAKSAFEAIIFVFVMHPFDVGDRCVIDGIQVVVEEVNILTTVFLRYDNEKIFYPNSILAMKAISNFNRSPEMSDSIEFDVDVSTSVESIIALKEKIKAYIDSKPQLWRPKHSVRVKEIENVNKMKMNLYVTHTINFQNYEEKSDRRSNLVLELKNIFEELGIKYHLLPQEVVIRYAESASPPVATSSRLSGNVLKSEVLRLQGRVDKVALKASDFILEFPERVGQEPRIIE</sequence>
<feature type="transmembrane region" description="Helical" evidence="10">
    <location>
        <begin position="540"/>
        <end position="560"/>
    </location>
</feature>
<feature type="region of interest" description="Disordered" evidence="9">
    <location>
        <begin position="1"/>
        <end position="44"/>
    </location>
</feature>
<evidence type="ECO:0000256" key="10">
    <source>
        <dbReference type="SAM" id="Phobius"/>
    </source>
</evidence>
<comment type="caution">
    <text evidence="12">The sequence shown here is derived from an EMBL/GenBank/DDBJ whole genome shotgun (WGS) entry which is preliminary data.</text>
</comment>
<evidence type="ECO:0000256" key="4">
    <source>
        <dbReference type="ARBA" id="ARBA00022692"/>
    </source>
</evidence>
<dbReference type="GO" id="GO:0006820">
    <property type="term" value="P:monoatomic anion transport"/>
    <property type="evidence" value="ECO:0007669"/>
    <property type="project" value="TreeGrafter"/>
</dbReference>
<feature type="transmembrane region" description="Helical" evidence="10">
    <location>
        <begin position="221"/>
        <end position="250"/>
    </location>
</feature>
<evidence type="ECO:0000256" key="1">
    <source>
        <dbReference type="ARBA" id="ARBA00004141"/>
    </source>
</evidence>
<dbReference type="InterPro" id="IPR016688">
    <property type="entry name" value="MscS-like_plants/fungi"/>
</dbReference>
<dbReference type="Gene3D" id="2.30.30.60">
    <property type="match status" value="1"/>
</dbReference>
<dbReference type="SUPFAM" id="SSF50182">
    <property type="entry name" value="Sm-like ribonucleoproteins"/>
    <property type="match status" value="1"/>
</dbReference>
<dbReference type="GO" id="GO:0005886">
    <property type="term" value="C:plasma membrane"/>
    <property type="evidence" value="ECO:0007669"/>
    <property type="project" value="TreeGrafter"/>
</dbReference>
<dbReference type="GO" id="GO:0008381">
    <property type="term" value="F:mechanosensitive monoatomic ion channel activity"/>
    <property type="evidence" value="ECO:0007669"/>
    <property type="project" value="TreeGrafter"/>
</dbReference>
<reference evidence="12 13" key="1">
    <citation type="journal article" date="2016" name="Sci. Rep.">
        <title>The genome sequence of the outbreeding globe artichoke constructed de novo incorporating a phase-aware low-pass sequencing strategy of F1 progeny.</title>
        <authorList>
            <person name="Scaglione D."/>
            <person name="Reyes-Chin-Wo S."/>
            <person name="Acquadro A."/>
            <person name="Froenicke L."/>
            <person name="Portis E."/>
            <person name="Beitel C."/>
            <person name="Tirone M."/>
            <person name="Mauro R."/>
            <person name="Lo Monaco A."/>
            <person name="Mauromicale G."/>
            <person name="Faccioli P."/>
            <person name="Cattivelli L."/>
            <person name="Rieseberg L."/>
            <person name="Michelmore R."/>
            <person name="Lanteri S."/>
        </authorList>
    </citation>
    <scope>NUCLEOTIDE SEQUENCE [LARGE SCALE GENOMIC DNA]</scope>
    <source>
        <strain evidence="12">2C</strain>
    </source>
</reference>
<evidence type="ECO:0000256" key="7">
    <source>
        <dbReference type="ARBA" id="ARBA00023136"/>
    </source>
</evidence>
<dbReference type="STRING" id="59895.A0A118JVG3"/>
<dbReference type="EMBL" id="LEKV01004577">
    <property type="protein sequence ID" value="KVH94027.1"/>
    <property type="molecule type" value="Genomic_DNA"/>
</dbReference>
<dbReference type="Gramene" id="KVH94027">
    <property type="protein sequence ID" value="KVH94027"/>
    <property type="gene ID" value="Ccrd_003940"/>
</dbReference>
<evidence type="ECO:0000256" key="2">
    <source>
        <dbReference type="ARBA" id="ARBA00008017"/>
    </source>
</evidence>
<feature type="transmembrane region" description="Helical" evidence="10">
    <location>
        <begin position="572"/>
        <end position="595"/>
    </location>
</feature>
<evidence type="ECO:0000256" key="6">
    <source>
        <dbReference type="ARBA" id="ARBA00023065"/>
    </source>
</evidence>
<keyword evidence="4 10" id="KW-0812">Transmembrane</keyword>
<evidence type="ECO:0000313" key="13">
    <source>
        <dbReference type="Proteomes" id="UP000243975"/>
    </source>
</evidence>
<feature type="domain" description="Mechanosensitive ion channel MscS" evidence="11">
    <location>
        <begin position="591"/>
        <end position="649"/>
    </location>
</feature>
<comment type="similarity">
    <text evidence="2">Belongs to the MscS (TC 1.A.23) family.</text>
</comment>
<dbReference type="InterPro" id="IPR006685">
    <property type="entry name" value="MscS_channel_2nd"/>
</dbReference>
<feature type="non-terminal residue" evidence="12">
    <location>
        <position position="1"/>
    </location>
</feature>
<evidence type="ECO:0000256" key="8">
    <source>
        <dbReference type="ARBA" id="ARBA00023303"/>
    </source>
</evidence>
<dbReference type="InterPro" id="IPR023408">
    <property type="entry name" value="MscS_beta-dom_sf"/>
</dbReference>
<keyword evidence="5 10" id="KW-1133">Transmembrane helix</keyword>
<dbReference type="OMA" id="WMVKTFL"/>
<keyword evidence="7 10" id="KW-0472">Membrane</keyword>
<keyword evidence="3" id="KW-0813">Transport</keyword>
<feature type="compositionally biased region" description="Low complexity" evidence="9">
    <location>
        <begin position="33"/>
        <end position="43"/>
    </location>
</feature>
<accession>A0A118JVG3</accession>
<evidence type="ECO:0000313" key="12">
    <source>
        <dbReference type="EMBL" id="KVH94027.1"/>
    </source>
</evidence>